<dbReference type="Gene3D" id="3.50.30.40">
    <property type="entry name" value="Ribonuclease E inhibitor RraA/RraA-like"/>
    <property type="match status" value="1"/>
</dbReference>
<protein>
    <recommendedName>
        <fullName evidence="2">Putative 4-hydroxy-4-methyl-2-oxoglutarate aldolase</fullName>
    </recommendedName>
    <alternativeName>
        <fullName evidence="3">Regulator of ribonuclease activity homolog</fullName>
    </alternativeName>
    <alternativeName>
        <fullName evidence="4">RraA-like protein</fullName>
    </alternativeName>
</protein>
<comment type="cofactor">
    <cofactor evidence="1">
        <name>a divalent metal cation</name>
        <dbReference type="ChEBI" id="CHEBI:60240"/>
    </cofactor>
</comment>
<evidence type="ECO:0000256" key="4">
    <source>
        <dbReference type="ARBA" id="ARBA00030169"/>
    </source>
</evidence>
<proteinExistence type="predicted"/>
<evidence type="ECO:0000256" key="3">
    <source>
        <dbReference type="ARBA" id="ARBA00029596"/>
    </source>
</evidence>
<evidence type="ECO:0000256" key="2">
    <source>
        <dbReference type="ARBA" id="ARBA00016549"/>
    </source>
</evidence>
<dbReference type="SUPFAM" id="SSF89562">
    <property type="entry name" value="RraA-like"/>
    <property type="match status" value="1"/>
</dbReference>
<comment type="caution">
    <text evidence="5">The sequence shown here is derived from an EMBL/GenBank/DDBJ whole genome shotgun (WGS) entry which is preliminary data.</text>
</comment>
<name>A0ABV7DZ37_9RHOB</name>
<keyword evidence="6" id="KW-1185">Reference proteome</keyword>
<dbReference type="Pfam" id="PF03737">
    <property type="entry name" value="RraA-like"/>
    <property type="match status" value="1"/>
</dbReference>
<dbReference type="Proteomes" id="UP001595445">
    <property type="component" value="Unassembled WGS sequence"/>
</dbReference>
<dbReference type="RefSeq" id="WP_197644917.1">
    <property type="nucleotide sequence ID" value="NZ_JAEACP010000012.1"/>
</dbReference>
<evidence type="ECO:0000313" key="5">
    <source>
        <dbReference type="EMBL" id="MFC3088402.1"/>
    </source>
</evidence>
<gene>
    <name evidence="5" type="ORF">ACFOD6_20375</name>
</gene>
<accession>A0ABV7DZ37</accession>
<reference evidence="6" key="1">
    <citation type="journal article" date="2019" name="Int. J. Syst. Evol. Microbiol.">
        <title>The Global Catalogue of Microorganisms (GCM) 10K type strain sequencing project: providing services to taxonomists for standard genome sequencing and annotation.</title>
        <authorList>
            <consortium name="The Broad Institute Genomics Platform"/>
            <consortium name="The Broad Institute Genome Sequencing Center for Infectious Disease"/>
            <person name="Wu L."/>
            <person name="Ma J."/>
        </authorList>
    </citation>
    <scope>NUCLEOTIDE SEQUENCE [LARGE SCALE GENOMIC DNA]</scope>
    <source>
        <strain evidence="6">KCTC 62102</strain>
    </source>
</reference>
<organism evidence="5 6">
    <name type="scientific">Tabrizicola soli</name>
    <dbReference type="NCBI Taxonomy" id="2185115"/>
    <lineage>
        <taxon>Bacteria</taxon>
        <taxon>Pseudomonadati</taxon>
        <taxon>Pseudomonadota</taxon>
        <taxon>Alphaproteobacteria</taxon>
        <taxon>Rhodobacterales</taxon>
        <taxon>Paracoccaceae</taxon>
        <taxon>Tabrizicola</taxon>
    </lineage>
</organism>
<dbReference type="CDD" id="cd16841">
    <property type="entry name" value="RraA_family"/>
    <property type="match status" value="1"/>
</dbReference>
<dbReference type="InterPro" id="IPR005493">
    <property type="entry name" value="RraA/RraA-like"/>
</dbReference>
<evidence type="ECO:0000256" key="1">
    <source>
        <dbReference type="ARBA" id="ARBA00001968"/>
    </source>
</evidence>
<dbReference type="PANTHER" id="PTHR33254">
    <property type="entry name" value="4-HYDROXY-4-METHYL-2-OXOGLUTARATE ALDOLASE 3-RELATED"/>
    <property type="match status" value="1"/>
</dbReference>
<dbReference type="EMBL" id="JBHRSM010000053">
    <property type="protein sequence ID" value="MFC3088402.1"/>
    <property type="molecule type" value="Genomic_DNA"/>
</dbReference>
<evidence type="ECO:0000313" key="6">
    <source>
        <dbReference type="Proteomes" id="UP001595445"/>
    </source>
</evidence>
<sequence length="203" mass="20291">MTAADLLPLGTATLGEAWPAARLVAAPIRPLAPGMALAGTALPLRCRPGDNLALHLAIAAARPGDVLVVDYGGSLQSGPFGEIMALACRMRGIAGLVIDGAVRDSAQIAGLGFPVFARGLNIRGTSKSDRGEIGVPVVLGGVTIAPGDVILADADAILVLDAGDLDPALAAAQARAAREAAMMTRLGQGETTLSILGLDGGTE</sequence>
<dbReference type="PANTHER" id="PTHR33254:SF4">
    <property type="entry name" value="4-HYDROXY-4-METHYL-2-OXOGLUTARATE ALDOLASE 3-RELATED"/>
    <property type="match status" value="1"/>
</dbReference>
<dbReference type="InterPro" id="IPR036704">
    <property type="entry name" value="RraA/RraA-like_sf"/>
</dbReference>